<organism evidence="1 2">
    <name type="scientific">Luteolibacter luteus</name>
    <dbReference type="NCBI Taxonomy" id="2728835"/>
    <lineage>
        <taxon>Bacteria</taxon>
        <taxon>Pseudomonadati</taxon>
        <taxon>Verrucomicrobiota</taxon>
        <taxon>Verrucomicrobiia</taxon>
        <taxon>Verrucomicrobiales</taxon>
        <taxon>Verrucomicrobiaceae</taxon>
        <taxon>Luteolibacter</taxon>
    </lineage>
</organism>
<accession>A0A858RI77</accession>
<keyword evidence="2" id="KW-1185">Reference proteome</keyword>
<dbReference type="EMBL" id="CP051774">
    <property type="protein sequence ID" value="QJE96208.1"/>
    <property type="molecule type" value="Genomic_DNA"/>
</dbReference>
<dbReference type="PROSITE" id="PS51257">
    <property type="entry name" value="PROKAR_LIPOPROTEIN"/>
    <property type="match status" value="1"/>
</dbReference>
<reference evidence="1 2" key="1">
    <citation type="submission" date="2020-04" db="EMBL/GenBank/DDBJ databases">
        <title>Luteolibacter sp. G-1-1-1 isolated from soil.</title>
        <authorList>
            <person name="Dahal R.H."/>
        </authorList>
    </citation>
    <scope>NUCLEOTIDE SEQUENCE [LARGE SCALE GENOMIC DNA]</scope>
    <source>
        <strain evidence="1 2">G-1-1-1</strain>
    </source>
</reference>
<proteinExistence type="predicted"/>
<dbReference type="RefSeq" id="WP_169454609.1">
    <property type="nucleotide sequence ID" value="NZ_CP051774.1"/>
</dbReference>
<sequence>MKKWHLVACQVVLAGGLGLFTGSCAHRTQRSIEETYGLKSTPDPAHFKHFYMPDAVDVRGLDTSAALEKVRTSYVGICEKAGEEPRDLAFEVPAGHEKPLRIKLSGGTLDSSVRHIAAASKLEVSLDGTTYRFKQPKETGRLVKRSFPVSPDFPYILGESGDAKLASEISRDPRIGFQRAGIDLDESTKLSLSDATTLSMETRSTADQVAVATLLSRTGHPVQQSLTTRVFEIAPGSTWKGPREGSFDAETASRMLADLSARSDVKASELPAATSRNGETITLLADGRVLRMKTSLVGTGHAVETSLSASSKRKHVELQDSGYTRNTGTRFTVKTRPDGSRVVFAVTPTLIDATGRPVYGQER</sequence>
<evidence type="ECO:0000313" key="1">
    <source>
        <dbReference type="EMBL" id="QJE96208.1"/>
    </source>
</evidence>
<gene>
    <name evidence="1" type="ORF">HHL09_10565</name>
</gene>
<dbReference type="KEGG" id="luo:HHL09_10565"/>
<evidence type="ECO:0000313" key="2">
    <source>
        <dbReference type="Proteomes" id="UP000501812"/>
    </source>
</evidence>
<dbReference type="AlphaFoldDB" id="A0A858RI77"/>
<protein>
    <recommendedName>
        <fullName evidence="3">Lipoprotein</fullName>
    </recommendedName>
</protein>
<dbReference type="Proteomes" id="UP000501812">
    <property type="component" value="Chromosome"/>
</dbReference>
<evidence type="ECO:0008006" key="3">
    <source>
        <dbReference type="Google" id="ProtNLM"/>
    </source>
</evidence>
<name>A0A858RI77_9BACT</name>